<gene>
    <name evidence="3" type="ORF">CAE01nite_19810</name>
</gene>
<dbReference type="AlphaFoldDB" id="A0A512DCR2"/>
<dbReference type="EMBL" id="BJYY01000013">
    <property type="protein sequence ID" value="GEO34256.1"/>
    <property type="molecule type" value="Genomic_DNA"/>
</dbReference>
<dbReference type="PRINTS" id="PR00069">
    <property type="entry name" value="ALDKETRDTASE"/>
</dbReference>
<feature type="domain" description="NADP-dependent oxidoreductase" evidence="2">
    <location>
        <begin position="14"/>
        <end position="275"/>
    </location>
</feature>
<reference evidence="3 4" key="1">
    <citation type="submission" date="2019-07" db="EMBL/GenBank/DDBJ databases">
        <title>Whole genome shotgun sequence of Cellulomonas aerilata NBRC 106308.</title>
        <authorList>
            <person name="Hosoyama A."/>
            <person name="Uohara A."/>
            <person name="Ohji S."/>
            <person name="Ichikawa N."/>
        </authorList>
    </citation>
    <scope>NUCLEOTIDE SEQUENCE [LARGE SCALE GENOMIC DNA]</scope>
    <source>
        <strain evidence="3 4">NBRC 106308</strain>
    </source>
</reference>
<proteinExistence type="predicted"/>
<dbReference type="PANTHER" id="PTHR43364:SF4">
    <property type="entry name" value="NAD(P)-LINKED OXIDOREDUCTASE SUPERFAMILY PROTEIN"/>
    <property type="match status" value="1"/>
</dbReference>
<dbReference type="Pfam" id="PF00248">
    <property type="entry name" value="Aldo_ket_red"/>
    <property type="match status" value="1"/>
</dbReference>
<evidence type="ECO:0000313" key="4">
    <source>
        <dbReference type="Proteomes" id="UP000321181"/>
    </source>
</evidence>
<dbReference type="SUPFAM" id="SSF51430">
    <property type="entry name" value="NAD(P)-linked oxidoreductase"/>
    <property type="match status" value="1"/>
</dbReference>
<accession>A0A512DCR2</accession>
<dbReference type="RefSeq" id="WP_146903481.1">
    <property type="nucleotide sequence ID" value="NZ_BAAARM010000003.1"/>
</dbReference>
<name>A0A512DCR2_9CELL</name>
<keyword evidence="1" id="KW-0560">Oxidoreductase</keyword>
<dbReference type="PANTHER" id="PTHR43364">
    <property type="entry name" value="NADH-SPECIFIC METHYLGLYOXAL REDUCTASE-RELATED"/>
    <property type="match status" value="1"/>
</dbReference>
<dbReference type="Proteomes" id="UP000321181">
    <property type="component" value="Unassembled WGS sequence"/>
</dbReference>
<dbReference type="InterPro" id="IPR036812">
    <property type="entry name" value="NAD(P)_OxRdtase_dom_sf"/>
</dbReference>
<dbReference type="GO" id="GO:0016491">
    <property type="term" value="F:oxidoreductase activity"/>
    <property type="evidence" value="ECO:0007669"/>
    <property type="project" value="UniProtKB-KW"/>
</dbReference>
<dbReference type="CDD" id="cd19088">
    <property type="entry name" value="AKR_AKR13B1"/>
    <property type="match status" value="1"/>
</dbReference>
<comment type="caution">
    <text evidence="3">The sequence shown here is derived from an EMBL/GenBank/DDBJ whole genome shotgun (WGS) entry which is preliminary data.</text>
</comment>
<dbReference type="GO" id="GO:0005829">
    <property type="term" value="C:cytosol"/>
    <property type="evidence" value="ECO:0007669"/>
    <property type="project" value="TreeGrafter"/>
</dbReference>
<keyword evidence="4" id="KW-1185">Reference proteome</keyword>
<dbReference type="InterPro" id="IPR023210">
    <property type="entry name" value="NADP_OxRdtase_dom"/>
</dbReference>
<dbReference type="Gene3D" id="3.20.20.100">
    <property type="entry name" value="NADP-dependent oxidoreductase domain"/>
    <property type="match status" value="1"/>
</dbReference>
<organism evidence="3 4">
    <name type="scientific">Cellulomonas aerilata</name>
    <dbReference type="NCBI Taxonomy" id="515326"/>
    <lineage>
        <taxon>Bacteria</taxon>
        <taxon>Bacillati</taxon>
        <taxon>Actinomycetota</taxon>
        <taxon>Actinomycetes</taxon>
        <taxon>Micrococcales</taxon>
        <taxon>Cellulomonadaceae</taxon>
        <taxon>Cellulomonas</taxon>
    </lineage>
</organism>
<dbReference type="OrthoDB" id="9768793at2"/>
<dbReference type="InterPro" id="IPR050523">
    <property type="entry name" value="AKR_Detox_Biosynth"/>
</dbReference>
<dbReference type="InterPro" id="IPR020471">
    <property type="entry name" value="AKR"/>
</dbReference>
<sequence>MTTRVIAGRPHSPVGLGTATLTFAGVDERTAVATVHAALDGGATWVDTAYAYTTAGTANHSERLVARALRTHPRGSDAMVVTKGGHHRAGPGFLVDGRPATLHRQCDESLRALGVERVGLYLLHKPDPQVPVEESAGALAELQAAGKVAAVGLSNVTVEQLDAACAVAPVVAVQNHLSPQDRSDLPMVAVCADRGIAYLAYSPLGGRSRIDGLSRSLPGLSQVARRHGVSEQRAALAWLLARSPAVSVVVGARRPGSTADSVAAADLTLDADDLRLLPG</sequence>
<evidence type="ECO:0000313" key="3">
    <source>
        <dbReference type="EMBL" id="GEO34256.1"/>
    </source>
</evidence>
<evidence type="ECO:0000256" key="1">
    <source>
        <dbReference type="ARBA" id="ARBA00023002"/>
    </source>
</evidence>
<evidence type="ECO:0000259" key="2">
    <source>
        <dbReference type="Pfam" id="PF00248"/>
    </source>
</evidence>
<protein>
    <submittedName>
        <fullName evidence="3">Oxidoreductase</fullName>
    </submittedName>
</protein>